<dbReference type="Proteomes" id="UP001212997">
    <property type="component" value="Unassembled WGS sequence"/>
</dbReference>
<feature type="compositionally biased region" description="Polar residues" evidence="2">
    <location>
        <begin position="430"/>
        <end position="447"/>
    </location>
</feature>
<feature type="region of interest" description="Disordered" evidence="2">
    <location>
        <begin position="71"/>
        <end position="113"/>
    </location>
</feature>
<evidence type="ECO:0000256" key="2">
    <source>
        <dbReference type="SAM" id="MobiDB-lite"/>
    </source>
</evidence>
<organism evidence="3 4">
    <name type="scientific">Meripilus lineatus</name>
    <dbReference type="NCBI Taxonomy" id="2056292"/>
    <lineage>
        <taxon>Eukaryota</taxon>
        <taxon>Fungi</taxon>
        <taxon>Dikarya</taxon>
        <taxon>Basidiomycota</taxon>
        <taxon>Agaricomycotina</taxon>
        <taxon>Agaricomycetes</taxon>
        <taxon>Polyporales</taxon>
        <taxon>Meripilaceae</taxon>
        <taxon>Meripilus</taxon>
    </lineage>
</organism>
<evidence type="ECO:0000313" key="4">
    <source>
        <dbReference type="Proteomes" id="UP001212997"/>
    </source>
</evidence>
<dbReference type="PANTHER" id="PTHR31315:SF1">
    <property type="entry name" value="PROTEIN SIP5"/>
    <property type="match status" value="1"/>
</dbReference>
<name>A0AAD5Y8P8_9APHY</name>
<evidence type="ECO:0000256" key="1">
    <source>
        <dbReference type="ARBA" id="ARBA00010402"/>
    </source>
</evidence>
<proteinExistence type="inferred from homology"/>
<dbReference type="GO" id="GO:0005737">
    <property type="term" value="C:cytoplasm"/>
    <property type="evidence" value="ECO:0007669"/>
    <property type="project" value="TreeGrafter"/>
</dbReference>
<dbReference type="PANTHER" id="PTHR31315">
    <property type="entry name" value="PROTEIN SIP5"/>
    <property type="match status" value="1"/>
</dbReference>
<feature type="compositionally biased region" description="Low complexity" evidence="2">
    <location>
        <begin position="349"/>
        <end position="389"/>
    </location>
</feature>
<feature type="compositionally biased region" description="Polar residues" evidence="2">
    <location>
        <begin position="304"/>
        <end position="325"/>
    </location>
</feature>
<protein>
    <submittedName>
        <fullName evidence="3">Uncharacterized protein</fullName>
    </submittedName>
</protein>
<dbReference type="InterPro" id="IPR039301">
    <property type="entry name" value="Sip5/DA2"/>
</dbReference>
<gene>
    <name evidence="3" type="ORF">NLI96_g11110</name>
</gene>
<feature type="region of interest" description="Disordered" evidence="2">
    <location>
        <begin position="201"/>
        <end position="226"/>
    </location>
</feature>
<comment type="similarity">
    <text evidence="1">Belongs to the SIP5 family.</text>
</comment>
<comment type="caution">
    <text evidence="3">The sequence shown here is derived from an EMBL/GenBank/DDBJ whole genome shotgun (WGS) entry which is preliminary data.</text>
</comment>
<evidence type="ECO:0000313" key="3">
    <source>
        <dbReference type="EMBL" id="KAJ3476506.1"/>
    </source>
</evidence>
<sequence>MGNSTSTGRGHQQDTVDLGFLIPQGVYTGPRDWNQTVVTQLICERKLAPFYRPLEDYDESWDDDQILAARREPQDTDPSQPESSSARPDSISSSASKTHHKRPSNAKEPTRQPEVAVYRGAVECPICFLTPPSWPDSPRGSSSPSSTAAMKRRRKSFTHDSPEVVTIDQIRPDWEQKLAAVGDRLIPVGITSGRMHLPTAEEAAQAENGEGGAVNDRGSRRRRRNQNQEINQLLGLGGQDLEELMVMEAMRLSLIEHEEQQKKEREAEAKKKQNAGEGSSDSFDHTDGSGPGPSSSSASPEANMHQSASAPYLDEQQQSEGTSPRRTPVFGGSTHGSTPSLSHQLSADQQQPYYGGRLGRRGSPSPTPSQYSIRAALASAASTAGAVVSPGRNNEGESFEDDSFASHHDETGPSRENTIQNDGNDRDDLPSTTETTMTNFMHSSSYSSPPPQVMFTPETGESEVVVPGGVDVPQSSTSSVTPDAGTYEPLASSPGSSVSLAQKPLLDSSSSPITSVVSAGPANGDPGETHAL</sequence>
<feature type="compositionally biased region" description="Low complexity" evidence="2">
    <location>
        <begin position="83"/>
        <end position="96"/>
    </location>
</feature>
<feature type="region of interest" description="Disordered" evidence="2">
    <location>
        <begin position="258"/>
        <end position="532"/>
    </location>
</feature>
<feature type="compositionally biased region" description="Low complexity" evidence="2">
    <location>
        <begin position="136"/>
        <end position="146"/>
    </location>
</feature>
<keyword evidence="4" id="KW-1185">Reference proteome</keyword>
<feature type="compositionally biased region" description="Basic and acidic residues" evidence="2">
    <location>
        <begin position="258"/>
        <end position="271"/>
    </location>
</feature>
<feature type="region of interest" description="Disordered" evidence="2">
    <location>
        <begin position="129"/>
        <end position="160"/>
    </location>
</feature>
<feature type="compositionally biased region" description="Low complexity" evidence="2">
    <location>
        <begin position="508"/>
        <end position="518"/>
    </location>
</feature>
<accession>A0AAD5Y8P8</accession>
<feature type="compositionally biased region" description="Basic and acidic residues" evidence="2">
    <location>
        <begin position="404"/>
        <end position="413"/>
    </location>
</feature>
<dbReference type="EMBL" id="JANAWD010000699">
    <property type="protein sequence ID" value="KAJ3476506.1"/>
    <property type="molecule type" value="Genomic_DNA"/>
</dbReference>
<reference evidence="3" key="1">
    <citation type="submission" date="2022-07" db="EMBL/GenBank/DDBJ databases">
        <title>Genome Sequence of Physisporinus lineatus.</title>
        <authorList>
            <person name="Buettner E."/>
        </authorList>
    </citation>
    <scope>NUCLEOTIDE SEQUENCE</scope>
    <source>
        <strain evidence="3">VT162</strain>
    </source>
</reference>
<feature type="compositionally biased region" description="Polar residues" evidence="2">
    <location>
        <begin position="335"/>
        <end position="348"/>
    </location>
</feature>
<dbReference type="AlphaFoldDB" id="A0AAD5Y8P8"/>